<proteinExistence type="inferred from homology"/>
<dbReference type="InterPro" id="IPR018047">
    <property type="entry name" value="Ammonium_transpt_CS"/>
</dbReference>
<comment type="similarity">
    <text evidence="2">Belongs to the ammonia transporter channel (TC 1.A.11.2) family.</text>
</comment>
<dbReference type="GO" id="GO:0008519">
    <property type="term" value="F:ammonium channel activity"/>
    <property type="evidence" value="ECO:0007669"/>
    <property type="project" value="InterPro"/>
</dbReference>
<dbReference type="Proteomes" id="UP000677228">
    <property type="component" value="Unassembled WGS sequence"/>
</dbReference>
<feature type="transmembrane region" description="Helical" evidence="8">
    <location>
        <begin position="79"/>
        <end position="100"/>
    </location>
</feature>
<gene>
    <name evidence="10" type="ORF">GPM918_LOCUS13573</name>
    <name evidence="11" type="ORF">OVA965_LOCUS23985</name>
    <name evidence="12" type="ORF">SRO942_LOCUS13573</name>
    <name evidence="13" type="ORF">TMI583_LOCUS24707</name>
</gene>
<keyword evidence="6 8" id="KW-0472">Membrane</keyword>
<accession>A0A814GK28</accession>
<comment type="subcellular location">
    <subcellularLocation>
        <location evidence="1">Membrane</location>
        <topology evidence="1">Multi-pass membrane protein</topology>
    </subcellularLocation>
</comment>
<evidence type="ECO:0000256" key="4">
    <source>
        <dbReference type="ARBA" id="ARBA00022692"/>
    </source>
</evidence>
<dbReference type="InterPro" id="IPR001905">
    <property type="entry name" value="Ammonium_transpt"/>
</dbReference>
<dbReference type="OrthoDB" id="534912at2759"/>
<feature type="transmembrane region" description="Helical" evidence="8">
    <location>
        <begin position="144"/>
        <end position="164"/>
    </location>
</feature>
<comment type="caution">
    <text evidence="10">The sequence shown here is derived from an EMBL/GenBank/DDBJ whole genome shotgun (WGS) entry which is preliminary data.</text>
</comment>
<dbReference type="EMBL" id="CAJNOK010014260">
    <property type="protein sequence ID" value="CAF1200995.1"/>
    <property type="molecule type" value="Genomic_DNA"/>
</dbReference>
<feature type="transmembrane region" description="Helical" evidence="8">
    <location>
        <begin position="240"/>
        <end position="268"/>
    </location>
</feature>
<feature type="transmembrane region" description="Helical" evidence="8">
    <location>
        <begin position="112"/>
        <end position="132"/>
    </location>
</feature>
<evidence type="ECO:0000256" key="8">
    <source>
        <dbReference type="SAM" id="Phobius"/>
    </source>
</evidence>
<evidence type="ECO:0000313" key="12">
    <source>
        <dbReference type="EMBL" id="CAF3768965.1"/>
    </source>
</evidence>
<evidence type="ECO:0000256" key="5">
    <source>
        <dbReference type="ARBA" id="ARBA00022989"/>
    </source>
</evidence>
<dbReference type="SUPFAM" id="SSF111352">
    <property type="entry name" value="Ammonium transporter"/>
    <property type="match status" value="1"/>
</dbReference>
<evidence type="ECO:0000259" key="9">
    <source>
        <dbReference type="Pfam" id="PF00909"/>
    </source>
</evidence>
<dbReference type="Gene3D" id="1.10.3430.10">
    <property type="entry name" value="Ammonium transporter AmtB like domains"/>
    <property type="match status" value="1"/>
</dbReference>
<dbReference type="PROSITE" id="PS01219">
    <property type="entry name" value="AMMONIUM_TRANSP"/>
    <property type="match status" value="1"/>
</dbReference>
<evidence type="ECO:0000256" key="2">
    <source>
        <dbReference type="ARBA" id="ARBA00005887"/>
    </source>
</evidence>
<dbReference type="Proteomes" id="UP000681722">
    <property type="component" value="Unassembled WGS sequence"/>
</dbReference>
<dbReference type="AlphaFoldDB" id="A0A814GK28"/>
<reference evidence="10" key="1">
    <citation type="submission" date="2021-02" db="EMBL/GenBank/DDBJ databases">
        <authorList>
            <person name="Nowell W R."/>
        </authorList>
    </citation>
    <scope>NUCLEOTIDE SEQUENCE</scope>
</reference>
<evidence type="ECO:0000256" key="6">
    <source>
        <dbReference type="ARBA" id="ARBA00023136"/>
    </source>
</evidence>
<protein>
    <recommendedName>
        <fullName evidence="9">Ammonium transporter AmtB-like domain-containing protein</fullName>
    </recommendedName>
</protein>
<dbReference type="InterPro" id="IPR024041">
    <property type="entry name" value="NH4_transpt_AmtB-like_dom"/>
</dbReference>
<evidence type="ECO:0000313" key="10">
    <source>
        <dbReference type="EMBL" id="CAF0997418.1"/>
    </source>
</evidence>
<feature type="non-terminal residue" evidence="10">
    <location>
        <position position="330"/>
    </location>
</feature>
<evidence type="ECO:0000256" key="7">
    <source>
        <dbReference type="ARBA" id="ARBA00023177"/>
    </source>
</evidence>
<evidence type="ECO:0000313" key="14">
    <source>
        <dbReference type="Proteomes" id="UP000663829"/>
    </source>
</evidence>
<feature type="domain" description="Ammonium transporter AmtB-like" evidence="9">
    <location>
        <begin position="1"/>
        <end position="289"/>
    </location>
</feature>
<dbReference type="EMBL" id="CAJOBC010003138">
    <property type="protein sequence ID" value="CAF3768965.1"/>
    <property type="molecule type" value="Genomic_DNA"/>
</dbReference>
<evidence type="ECO:0000256" key="1">
    <source>
        <dbReference type="ARBA" id="ARBA00004141"/>
    </source>
</evidence>
<dbReference type="PANTHER" id="PTHR43029">
    <property type="entry name" value="AMMONIUM TRANSPORTER MEP2"/>
    <property type="match status" value="1"/>
</dbReference>
<dbReference type="EMBL" id="CAJNOQ010003138">
    <property type="protein sequence ID" value="CAF0997418.1"/>
    <property type="molecule type" value="Genomic_DNA"/>
</dbReference>
<dbReference type="InterPro" id="IPR029020">
    <property type="entry name" value="Ammonium/urea_transptr"/>
</dbReference>
<sequence>AIVGRMKLLPYILFIFLWSTFCYDPLARWIFSDYGWLNQYGLLDFAGGIVVHLSSGVSGLVAALILGNRVDFDPNRLQVGHNLPFTVLGTGLLWVGWIGFNAGSALAANGTAALALINTNTSAASSLMIWVIIDMIRGKSINTVSIGGACSAIVVGLVVITPAAGYVQPGWALLMGIIGGASINIILLIKKRYFHLDDTLDVFACHGIGGAIGSLLTGLFCQQNINASDGALYGNPIQLWYQLLGILVAVGYASVCTITILLPMHFFIGIKIKRREQLRGLDHVAHGENWQIEVITNGNKKVKKPEQQPVEEPVLNNPSTYSNRVMIINR</sequence>
<keyword evidence="5 8" id="KW-1133">Transmembrane helix</keyword>
<evidence type="ECO:0000256" key="3">
    <source>
        <dbReference type="ARBA" id="ARBA00022448"/>
    </source>
</evidence>
<dbReference type="Proteomes" id="UP000663829">
    <property type="component" value="Unassembled WGS sequence"/>
</dbReference>
<evidence type="ECO:0000313" key="13">
    <source>
        <dbReference type="EMBL" id="CAF4010957.1"/>
    </source>
</evidence>
<feature type="transmembrane region" description="Helical" evidence="8">
    <location>
        <begin position="201"/>
        <end position="220"/>
    </location>
</feature>
<name>A0A814GK28_9BILA</name>
<evidence type="ECO:0000313" key="11">
    <source>
        <dbReference type="EMBL" id="CAF1200995.1"/>
    </source>
</evidence>
<dbReference type="Pfam" id="PF00909">
    <property type="entry name" value="Ammonium_transp"/>
    <property type="match status" value="1"/>
</dbReference>
<keyword evidence="7" id="KW-0924">Ammonia transport</keyword>
<dbReference type="PANTHER" id="PTHR43029:SF10">
    <property type="entry name" value="AMMONIUM TRANSPORTER MEP2"/>
    <property type="match status" value="1"/>
</dbReference>
<dbReference type="Proteomes" id="UP000682733">
    <property type="component" value="Unassembled WGS sequence"/>
</dbReference>
<keyword evidence="14" id="KW-1185">Reference proteome</keyword>
<dbReference type="GO" id="GO:0005886">
    <property type="term" value="C:plasma membrane"/>
    <property type="evidence" value="ECO:0007669"/>
    <property type="project" value="TreeGrafter"/>
</dbReference>
<organism evidence="10 14">
    <name type="scientific">Didymodactylos carnosus</name>
    <dbReference type="NCBI Taxonomy" id="1234261"/>
    <lineage>
        <taxon>Eukaryota</taxon>
        <taxon>Metazoa</taxon>
        <taxon>Spiralia</taxon>
        <taxon>Gnathifera</taxon>
        <taxon>Rotifera</taxon>
        <taxon>Eurotatoria</taxon>
        <taxon>Bdelloidea</taxon>
        <taxon>Philodinida</taxon>
        <taxon>Philodinidae</taxon>
        <taxon>Didymodactylos</taxon>
    </lineage>
</organism>
<feature type="transmembrane region" description="Helical" evidence="8">
    <location>
        <begin position="46"/>
        <end position="67"/>
    </location>
</feature>
<dbReference type="EMBL" id="CAJOBA010035794">
    <property type="protein sequence ID" value="CAF4010957.1"/>
    <property type="molecule type" value="Genomic_DNA"/>
</dbReference>
<keyword evidence="4 8" id="KW-0812">Transmembrane</keyword>
<feature type="transmembrane region" description="Helical" evidence="8">
    <location>
        <begin position="170"/>
        <end position="189"/>
    </location>
</feature>
<keyword evidence="3" id="KW-0813">Transport</keyword>